<sequence>MPLSTRNAFYLRASNYRVVPLFLYLDERHVDWMSSDVLEAVISKLQPKIKDLLTVSRYEKKHKVYVERGEGYQYCYFLRNTTRTEVVLLKKKTFSLRAPSPQPAPEPAPQPSKKRKRATRPRMVDVEVDMETARDDQELEEEEVEVKAEPLDDGEYVPPKSPAEIEDEEHEVQIKDWKPDVTVAYQGFGTSSVQLVLIVEPYPPLPPEEYAPPASRLSTRSVSAMTSRSRSRTGVKGTRYSSTSLALDAAPRVPVPQVRNMRNATRSASVADPSQSWRGGSRNLRDASATPFGAGGRTRGTPLFMPRDTPFDNDEEDEEEHEAFAEALRDGRFRLPSVAPRTQDEEDQNPFDEPEGMMALGERLVHASQIEESVIRNAAGWEEMGEGETSDVLGPQELGG</sequence>
<feature type="compositionally biased region" description="Polar residues" evidence="1">
    <location>
        <begin position="262"/>
        <end position="278"/>
    </location>
</feature>
<feature type="region of interest" description="Disordered" evidence="1">
    <location>
        <begin position="209"/>
        <end position="242"/>
    </location>
</feature>
<dbReference type="EMBL" id="AP028216">
    <property type="protein sequence ID" value="BEI93150.1"/>
    <property type="molecule type" value="Genomic_DNA"/>
</dbReference>
<evidence type="ECO:0000256" key="1">
    <source>
        <dbReference type="SAM" id="MobiDB-lite"/>
    </source>
</evidence>
<feature type="region of interest" description="Disordered" evidence="1">
    <location>
        <begin position="97"/>
        <end position="158"/>
    </location>
</feature>
<feature type="region of interest" description="Disordered" evidence="1">
    <location>
        <begin position="378"/>
        <end position="400"/>
    </location>
</feature>
<feature type="region of interest" description="Disordered" evidence="1">
    <location>
        <begin position="262"/>
        <end position="307"/>
    </location>
</feature>
<name>A0AA48QX97_9TREE</name>
<gene>
    <name evidence="2" type="ORF">CcaverHIS019_0507780</name>
</gene>
<organism evidence="2 3">
    <name type="scientific">Cutaneotrichosporon cavernicola</name>
    <dbReference type="NCBI Taxonomy" id="279322"/>
    <lineage>
        <taxon>Eukaryota</taxon>
        <taxon>Fungi</taxon>
        <taxon>Dikarya</taxon>
        <taxon>Basidiomycota</taxon>
        <taxon>Agaricomycotina</taxon>
        <taxon>Tremellomycetes</taxon>
        <taxon>Trichosporonales</taxon>
        <taxon>Trichosporonaceae</taxon>
        <taxon>Cutaneotrichosporon</taxon>
    </lineage>
</organism>
<keyword evidence="3" id="KW-1185">Reference proteome</keyword>
<dbReference type="Proteomes" id="UP001233271">
    <property type="component" value="Chromosome 5"/>
</dbReference>
<feature type="compositionally biased region" description="Polar residues" evidence="1">
    <location>
        <begin position="216"/>
        <end position="228"/>
    </location>
</feature>
<dbReference type="RefSeq" id="XP_060458415.1">
    <property type="nucleotide sequence ID" value="XM_060601974.1"/>
</dbReference>
<protein>
    <submittedName>
        <fullName evidence="2">Uncharacterized protein</fullName>
    </submittedName>
</protein>
<feature type="region of interest" description="Disordered" evidence="1">
    <location>
        <begin position="330"/>
        <end position="355"/>
    </location>
</feature>
<reference evidence="2" key="1">
    <citation type="journal article" date="2023" name="BMC Genomics">
        <title>Chromosome-level genome assemblies of Cutaneotrichosporon spp. (Trichosporonales, Basidiomycota) reveal imbalanced evolution between nucleotide sequences and chromosome synteny.</title>
        <authorList>
            <person name="Kobayashi Y."/>
            <person name="Kayamori A."/>
            <person name="Aoki K."/>
            <person name="Shiwa Y."/>
            <person name="Matsutani M."/>
            <person name="Fujita N."/>
            <person name="Sugita T."/>
            <person name="Iwasaki W."/>
            <person name="Tanaka N."/>
            <person name="Takashima M."/>
        </authorList>
    </citation>
    <scope>NUCLEOTIDE SEQUENCE</scope>
    <source>
        <strain evidence="2">HIS019</strain>
    </source>
</reference>
<feature type="compositionally biased region" description="Pro residues" evidence="1">
    <location>
        <begin position="100"/>
        <end position="110"/>
    </location>
</feature>
<proteinExistence type="predicted"/>
<dbReference type="GeneID" id="85497020"/>
<feature type="compositionally biased region" description="Acidic residues" evidence="1">
    <location>
        <begin position="344"/>
        <end position="355"/>
    </location>
</feature>
<accession>A0AA48QX97</accession>
<evidence type="ECO:0000313" key="3">
    <source>
        <dbReference type="Proteomes" id="UP001233271"/>
    </source>
</evidence>
<dbReference type="AlphaFoldDB" id="A0AA48QX97"/>
<evidence type="ECO:0000313" key="2">
    <source>
        <dbReference type="EMBL" id="BEI93150.1"/>
    </source>
</evidence>
<dbReference type="KEGG" id="ccac:CcaHIS019_0507780"/>